<dbReference type="PANTHER" id="PTHR24006:SF687">
    <property type="entry name" value="UBIQUITIN CARBOXYL-TERMINAL HYDROLASE 10"/>
    <property type="match status" value="1"/>
</dbReference>
<dbReference type="InterPro" id="IPR050164">
    <property type="entry name" value="Peptidase_C19"/>
</dbReference>
<dbReference type="OrthoDB" id="429671at2759"/>
<dbReference type="Pfam" id="PF00443">
    <property type="entry name" value="UCH"/>
    <property type="match status" value="1"/>
</dbReference>
<keyword evidence="3 6" id="KW-0833">Ubl conjugation pathway</keyword>
<dbReference type="PROSITE" id="PS00972">
    <property type="entry name" value="USP_1"/>
    <property type="match status" value="1"/>
</dbReference>
<keyword evidence="5 6" id="KW-0788">Thiol protease</keyword>
<reference evidence="9" key="1">
    <citation type="submission" date="2022-07" db="EMBL/GenBank/DDBJ databases">
        <title>Phylogenomic reconstructions and comparative analyses of Kickxellomycotina fungi.</title>
        <authorList>
            <person name="Reynolds N.K."/>
            <person name="Stajich J.E."/>
            <person name="Barry K."/>
            <person name="Grigoriev I.V."/>
            <person name="Crous P."/>
            <person name="Smith M.E."/>
        </authorList>
    </citation>
    <scope>NUCLEOTIDE SEQUENCE</scope>
    <source>
        <strain evidence="9">NRRL 1566</strain>
    </source>
</reference>
<feature type="domain" description="USP" evidence="8">
    <location>
        <begin position="115"/>
        <end position="463"/>
    </location>
</feature>
<dbReference type="GO" id="GO:0005634">
    <property type="term" value="C:nucleus"/>
    <property type="evidence" value="ECO:0007669"/>
    <property type="project" value="TreeGrafter"/>
</dbReference>
<dbReference type="InterPro" id="IPR028889">
    <property type="entry name" value="USP"/>
</dbReference>
<dbReference type="EMBL" id="JANBUW010000077">
    <property type="protein sequence ID" value="KAJ2849451.1"/>
    <property type="molecule type" value="Genomic_DNA"/>
</dbReference>
<protein>
    <recommendedName>
        <fullName evidence="6">Ubiquitin carboxyl-terminal hydrolase</fullName>
        <ecNumber evidence="6">3.4.19.12</ecNumber>
    </recommendedName>
</protein>
<evidence type="ECO:0000256" key="1">
    <source>
        <dbReference type="ARBA" id="ARBA00000707"/>
    </source>
</evidence>
<organism evidence="9 10">
    <name type="scientific">Coemansia brasiliensis</name>
    <dbReference type="NCBI Taxonomy" id="2650707"/>
    <lineage>
        <taxon>Eukaryota</taxon>
        <taxon>Fungi</taxon>
        <taxon>Fungi incertae sedis</taxon>
        <taxon>Zoopagomycota</taxon>
        <taxon>Kickxellomycotina</taxon>
        <taxon>Kickxellomycetes</taxon>
        <taxon>Kickxellales</taxon>
        <taxon>Kickxellaceae</taxon>
        <taxon>Coemansia</taxon>
    </lineage>
</organism>
<dbReference type="SUPFAM" id="SSF54001">
    <property type="entry name" value="Cysteine proteinases"/>
    <property type="match status" value="1"/>
</dbReference>
<comment type="catalytic activity">
    <reaction evidence="1 6">
        <text>Thiol-dependent hydrolysis of ester, thioester, amide, peptide and isopeptide bonds formed by the C-terminal Gly of ubiquitin (a 76-residue protein attached to proteins as an intracellular targeting signal).</text>
        <dbReference type="EC" id="3.4.19.12"/>
    </reaction>
</comment>
<dbReference type="GO" id="GO:0005829">
    <property type="term" value="C:cytosol"/>
    <property type="evidence" value="ECO:0007669"/>
    <property type="project" value="TreeGrafter"/>
</dbReference>
<evidence type="ECO:0000313" key="10">
    <source>
        <dbReference type="Proteomes" id="UP001139887"/>
    </source>
</evidence>
<keyword evidence="4 6" id="KW-0378">Hydrolase</keyword>
<dbReference type="PANTHER" id="PTHR24006">
    <property type="entry name" value="UBIQUITIN CARBOXYL-TERMINAL HYDROLASE"/>
    <property type="match status" value="1"/>
</dbReference>
<dbReference type="CDD" id="cd02257">
    <property type="entry name" value="Peptidase_C19"/>
    <property type="match status" value="1"/>
</dbReference>
<dbReference type="PROSITE" id="PS50235">
    <property type="entry name" value="USP_3"/>
    <property type="match status" value="1"/>
</dbReference>
<evidence type="ECO:0000259" key="8">
    <source>
        <dbReference type="PROSITE" id="PS50235"/>
    </source>
</evidence>
<evidence type="ECO:0000256" key="4">
    <source>
        <dbReference type="ARBA" id="ARBA00022801"/>
    </source>
</evidence>
<evidence type="ECO:0000256" key="5">
    <source>
        <dbReference type="ARBA" id="ARBA00022807"/>
    </source>
</evidence>
<dbReference type="EC" id="3.4.19.12" evidence="6"/>
<dbReference type="InterPro" id="IPR018200">
    <property type="entry name" value="USP_CS"/>
</dbReference>
<sequence length="466" mass="52086">MRDEFQTEAEDICDLESKFWAAQYKEYRRRKAKGHKSVEPEIPAEPAKPAKPTKPANWAALFQDRSTQSNSTKVNIVGKQAAQVEENVGVRKFTTLEDVLENWRVKLSMPKVQPRGLVNTGNMCFMNVVLQALLYCGPFYNLLQSIKDNVVFSFGTSTPLLESLIMFMHEFKQDKTGLADLETELAEPFVPENVYDALQQKNVFQTLRGQQEDAQEFMSHLVDGIHEEMATVLQARQAETERTGSAGWIEVRAKNRAGQVRSSHEATPITQIFGGTLQSALTEPAVAGRAIQRMSREPFRWLALDVSAAEVERVEDALDALVAPETIEGFVDAKGAPAAATKQTVLEHVPPVLVLHLKRFVFCADEGVKKVHKFIEYPETLALAPQWLARGAGRQRGKQYRLSGVIYHHGSDASGGHYTCDVVRAGDEWVRFDDVDISGLAGVDAALEEKKDRTAYILFYTIKETD</sequence>
<feature type="region of interest" description="Disordered" evidence="7">
    <location>
        <begin position="30"/>
        <end position="54"/>
    </location>
</feature>
<evidence type="ECO:0000256" key="7">
    <source>
        <dbReference type="SAM" id="MobiDB-lite"/>
    </source>
</evidence>
<comment type="similarity">
    <text evidence="6">Belongs to the peptidase C19 family.</text>
</comment>
<accession>A0A9W8M0V0</accession>
<comment type="caution">
    <text evidence="9">The sequence shown here is derived from an EMBL/GenBank/DDBJ whole genome shotgun (WGS) entry which is preliminary data.</text>
</comment>
<evidence type="ECO:0000256" key="6">
    <source>
        <dbReference type="RuleBase" id="RU366025"/>
    </source>
</evidence>
<evidence type="ECO:0000313" key="9">
    <source>
        <dbReference type="EMBL" id="KAJ2849451.1"/>
    </source>
</evidence>
<dbReference type="InterPro" id="IPR001394">
    <property type="entry name" value="Peptidase_C19_UCH"/>
</dbReference>
<gene>
    <name evidence="9" type="ORF">IWW36_002612</name>
</gene>
<dbReference type="Proteomes" id="UP001139887">
    <property type="component" value="Unassembled WGS sequence"/>
</dbReference>
<evidence type="ECO:0000256" key="2">
    <source>
        <dbReference type="ARBA" id="ARBA00022670"/>
    </source>
</evidence>
<dbReference type="GO" id="GO:0016579">
    <property type="term" value="P:protein deubiquitination"/>
    <property type="evidence" value="ECO:0007669"/>
    <property type="project" value="InterPro"/>
</dbReference>
<dbReference type="PROSITE" id="PS00973">
    <property type="entry name" value="USP_2"/>
    <property type="match status" value="1"/>
</dbReference>
<dbReference type="AlphaFoldDB" id="A0A9W8M0V0"/>
<dbReference type="InterPro" id="IPR038765">
    <property type="entry name" value="Papain-like_cys_pep_sf"/>
</dbReference>
<dbReference type="Gene3D" id="3.90.70.10">
    <property type="entry name" value="Cysteine proteinases"/>
    <property type="match status" value="1"/>
</dbReference>
<keyword evidence="2 6" id="KW-0645">Protease</keyword>
<dbReference type="GO" id="GO:0004843">
    <property type="term" value="F:cysteine-type deubiquitinase activity"/>
    <property type="evidence" value="ECO:0007669"/>
    <property type="project" value="UniProtKB-UniRule"/>
</dbReference>
<keyword evidence="10" id="KW-1185">Reference proteome</keyword>
<name>A0A9W8M0V0_9FUNG</name>
<dbReference type="GO" id="GO:0006508">
    <property type="term" value="P:proteolysis"/>
    <property type="evidence" value="ECO:0007669"/>
    <property type="project" value="UniProtKB-KW"/>
</dbReference>
<evidence type="ECO:0000256" key="3">
    <source>
        <dbReference type="ARBA" id="ARBA00022786"/>
    </source>
</evidence>
<proteinExistence type="inferred from homology"/>